<gene>
    <name evidence="1" type="ORF">WOSG25_160240</name>
</gene>
<dbReference type="STRING" id="1329250.WOSG25_160240"/>
<accession>A0A069CWJ9</accession>
<name>A0A069CWJ9_WEIOS</name>
<evidence type="ECO:0000313" key="1">
    <source>
        <dbReference type="EMBL" id="GAK31809.1"/>
    </source>
</evidence>
<organism evidence="1 2">
    <name type="scientific">Weissella oryzae (strain DSM 25784 / JCM 18191 / LMG 30913 / SG25)</name>
    <dbReference type="NCBI Taxonomy" id="1329250"/>
    <lineage>
        <taxon>Bacteria</taxon>
        <taxon>Bacillati</taxon>
        <taxon>Bacillota</taxon>
        <taxon>Bacilli</taxon>
        <taxon>Lactobacillales</taxon>
        <taxon>Lactobacillaceae</taxon>
        <taxon>Weissella</taxon>
    </lineage>
</organism>
<sequence>MSKRGRDIIDKKVVLEAAAQEFSNVNKLHPRIYEFAPKDVCVLVEEVQFSPVNKYNVDVKDTMFPTAKWGDIPVRFIRPAGTTASYQ</sequence>
<dbReference type="AlphaFoldDB" id="A0A069CWJ9"/>
<dbReference type="EMBL" id="DF820499">
    <property type="protein sequence ID" value="GAK31809.1"/>
    <property type="molecule type" value="Genomic_DNA"/>
</dbReference>
<proteinExistence type="predicted"/>
<keyword evidence="2" id="KW-1185">Reference proteome</keyword>
<dbReference type="Proteomes" id="UP000030643">
    <property type="component" value="Unassembled WGS sequence"/>
</dbReference>
<reference evidence="2" key="1">
    <citation type="journal article" date="2014" name="Genome Announc.">
        <title>Draft genome sequence of Weissella oryzae SG25T, isolated from fermented rice grains.</title>
        <authorList>
            <person name="Tanizawa Y."/>
            <person name="Fujisawa T."/>
            <person name="Mochizuki T."/>
            <person name="Kaminuma E."/>
            <person name="Suzuki Y."/>
            <person name="Nakamura Y."/>
            <person name="Tohno M."/>
        </authorList>
    </citation>
    <scope>NUCLEOTIDE SEQUENCE [LARGE SCALE GENOMIC DNA]</scope>
    <source>
        <strain evidence="2">DSM 25784 / JCM 18191 / LMG 30913 / SG25</strain>
    </source>
</reference>
<protein>
    <submittedName>
        <fullName evidence="1">Uncharacterized protein</fullName>
    </submittedName>
</protein>
<dbReference type="eggNOG" id="COG0657">
    <property type="taxonomic scope" value="Bacteria"/>
</dbReference>
<evidence type="ECO:0000313" key="2">
    <source>
        <dbReference type="Proteomes" id="UP000030643"/>
    </source>
</evidence>